<dbReference type="InterPro" id="IPR018893">
    <property type="entry name" value="T8SS_CsgF"/>
</dbReference>
<feature type="non-terminal residue" evidence="3">
    <location>
        <position position="112"/>
    </location>
</feature>
<sequence length="112" mass="12618">MASPLVFQFHSPSFSGVGQSSHYLTIENLEKSRKDALIAKAEAEERRLENELKNSAIEIFRKNLETLFYSTLATQIIDNVFGIKDDEQNDGETTIDGYKVVWTSTDDPDDAT</sequence>
<gene>
    <name evidence="3" type="ORF">METZ01_LOCUS211206</name>
</gene>
<organism evidence="3">
    <name type="scientific">marine metagenome</name>
    <dbReference type="NCBI Taxonomy" id="408172"/>
    <lineage>
        <taxon>unclassified sequences</taxon>
        <taxon>metagenomes</taxon>
        <taxon>ecological metagenomes</taxon>
    </lineage>
</organism>
<evidence type="ECO:0000256" key="1">
    <source>
        <dbReference type="ARBA" id="ARBA00022729"/>
    </source>
</evidence>
<protein>
    <submittedName>
        <fullName evidence="3">Uncharacterized protein</fullName>
    </submittedName>
</protein>
<accession>A0A382F6V6</accession>
<evidence type="ECO:0000313" key="3">
    <source>
        <dbReference type="EMBL" id="SVB58352.1"/>
    </source>
</evidence>
<name>A0A382F6V6_9ZZZZ</name>
<dbReference type="EMBL" id="UINC01048159">
    <property type="protein sequence ID" value="SVB58352.1"/>
    <property type="molecule type" value="Genomic_DNA"/>
</dbReference>
<reference evidence="3" key="1">
    <citation type="submission" date="2018-05" db="EMBL/GenBank/DDBJ databases">
        <authorList>
            <person name="Lanie J.A."/>
            <person name="Ng W.-L."/>
            <person name="Kazmierczak K.M."/>
            <person name="Andrzejewski T.M."/>
            <person name="Davidsen T.M."/>
            <person name="Wayne K.J."/>
            <person name="Tettelin H."/>
            <person name="Glass J.I."/>
            <person name="Rusch D."/>
            <person name="Podicherti R."/>
            <person name="Tsui H.-C.T."/>
            <person name="Winkler M.E."/>
        </authorList>
    </citation>
    <scope>NUCLEOTIDE SEQUENCE</scope>
</reference>
<dbReference type="AlphaFoldDB" id="A0A382F6V6"/>
<evidence type="ECO:0000256" key="2">
    <source>
        <dbReference type="SAM" id="Coils"/>
    </source>
</evidence>
<keyword evidence="2" id="KW-0175">Coiled coil</keyword>
<dbReference type="Pfam" id="PF10614">
    <property type="entry name" value="CsgF"/>
    <property type="match status" value="1"/>
</dbReference>
<keyword evidence="1" id="KW-0732">Signal</keyword>
<feature type="coiled-coil region" evidence="2">
    <location>
        <begin position="26"/>
        <end position="58"/>
    </location>
</feature>
<proteinExistence type="predicted"/>